<reference evidence="1" key="2">
    <citation type="journal article" date="2015" name="Data Brief">
        <title>Shoot transcriptome of the giant reed, Arundo donax.</title>
        <authorList>
            <person name="Barrero R.A."/>
            <person name="Guerrero F.D."/>
            <person name="Moolhuijzen P."/>
            <person name="Goolsby J.A."/>
            <person name="Tidwell J."/>
            <person name="Bellgard S.E."/>
            <person name="Bellgard M.I."/>
        </authorList>
    </citation>
    <scope>NUCLEOTIDE SEQUENCE</scope>
    <source>
        <tissue evidence="1">Shoot tissue taken approximately 20 cm above the soil surface</tissue>
    </source>
</reference>
<dbReference type="EMBL" id="GBRH01219563">
    <property type="protein sequence ID" value="JAD78332.1"/>
    <property type="molecule type" value="Transcribed_RNA"/>
</dbReference>
<sequence length="62" mass="7101">MLIALLSVRSESSISSRDVKVATLPFFIQEVYIYAICKLLEVTRLAVPKEMLLHIMLHGQRQ</sequence>
<evidence type="ECO:0000313" key="1">
    <source>
        <dbReference type="EMBL" id="JAD78332.1"/>
    </source>
</evidence>
<name>A0A0A9D3K5_ARUDO</name>
<accession>A0A0A9D3K5</accession>
<reference evidence="1" key="1">
    <citation type="submission" date="2014-09" db="EMBL/GenBank/DDBJ databases">
        <authorList>
            <person name="Magalhaes I.L.F."/>
            <person name="Oliveira U."/>
            <person name="Santos F.R."/>
            <person name="Vidigal T.H.D.A."/>
            <person name="Brescovit A.D."/>
            <person name="Santos A.J."/>
        </authorList>
    </citation>
    <scope>NUCLEOTIDE SEQUENCE</scope>
    <source>
        <tissue evidence="1">Shoot tissue taken approximately 20 cm above the soil surface</tissue>
    </source>
</reference>
<protein>
    <submittedName>
        <fullName evidence="1">Uncharacterized protein</fullName>
    </submittedName>
</protein>
<dbReference type="AlphaFoldDB" id="A0A0A9D3K5"/>
<organism evidence="1">
    <name type="scientific">Arundo donax</name>
    <name type="common">Giant reed</name>
    <name type="synonym">Donax arundinaceus</name>
    <dbReference type="NCBI Taxonomy" id="35708"/>
    <lineage>
        <taxon>Eukaryota</taxon>
        <taxon>Viridiplantae</taxon>
        <taxon>Streptophyta</taxon>
        <taxon>Embryophyta</taxon>
        <taxon>Tracheophyta</taxon>
        <taxon>Spermatophyta</taxon>
        <taxon>Magnoliopsida</taxon>
        <taxon>Liliopsida</taxon>
        <taxon>Poales</taxon>
        <taxon>Poaceae</taxon>
        <taxon>PACMAD clade</taxon>
        <taxon>Arundinoideae</taxon>
        <taxon>Arundineae</taxon>
        <taxon>Arundo</taxon>
    </lineage>
</organism>
<proteinExistence type="predicted"/>